<dbReference type="Proteomes" id="UP000038040">
    <property type="component" value="Unplaced"/>
</dbReference>
<evidence type="ECO:0000259" key="1">
    <source>
        <dbReference type="SMART" id="SM00848"/>
    </source>
</evidence>
<dbReference type="Proteomes" id="UP000274756">
    <property type="component" value="Unassembled WGS sequence"/>
</dbReference>
<evidence type="ECO:0000313" key="4">
    <source>
        <dbReference type="Proteomes" id="UP000274756"/>
    </source>
</evidence>
<dbReference type="Pfam" id="PF08246">
    <property type="entry name" value="Inhibitor_I29"/>
    <property type="match status" value="1"/>
</dbReference>
<dbReference type="OrthoDB" id="5855924at2759"/>
<dbReference type="SUPFAM" id="SSF54001">
    <property type="entry name" value="Cysteine proteinases"/>
    <property type="match status" value="1"/>
</dbReference>
<evidence type="ECO:0000313" key="2">
    <source>
        <dbReference type="EMBL" id="VDN58141.1"/>
    </source>
</evidence>
<dbReference type="SMART" id="SM00848">
    <property type="entry name" value="Inhibitor_I29"/>
    <property type="match status" value="1"/>
</dbReference>
<name>A0A0N4UAP0_DRAME</name>
<reference evidence="5" key="1">
    <citation type="submission" date="2017-02" db="UniProtKB">
        <authorList>
            <consortium name="WormBaseParasite"/>
        </authorList>
    </citation>
    <scope>IDENTIFICATION</scope>
</reference>
<dbReference type="AlphaFoldDB" id="A0A0N4UAP0"/>
<keyword evidence="4" id="KW-1185">Reference proteome</keyword>
<organism evidence="3 5">
    <name type="scientific">Dracunculus medinensis</name>
    <name type="common">Guinea worm</name>
    <dbReference type="NCBI Taxonomy" id="318479"/>
    <lineage>
        <taxon>Eukaryota</taxon>
        <taxon>Metazoa</taxon>
        <taxon>Ecdysozoa</taxon>
        <taxon>Nematoda</taxon>
        <taxon>Chromadorea</taxon>
        <taxon>Rhabditida</taxon>
        <taxon>Spirurina</taxon>
        <taxon>Dracunculoidea</taxon>
        <taxon>Dracunculidae</taxon>
        <taxon>Dracunculus</taxon>
    </lineage>
</organism>
<dbReference type="InterPro" id="IPR013201">
    <property type="entry name" value="Prot_inhib_I29"/>
</dbReference>
<dbReference type="WBParaSite" id="DME_0000423101-mRNA-1">
    <property type="protein sequence ID" value="DME_0000423101-mRNA-1"/>
    <property type="gene ID" value="DME_0000423101"/>
</dbReference>
<dbReference type="EMBL" id="UYYG01001165">
    <property type="protein sequence ID" value="VDN58141.1"/>
    <property type="molecule type" value="Genomic_DNA"/>
</dbReference>
<proteinExistence type="predicted"/>
<feature type="domain" description="Cathepsin propeptide inhibitor" evidence="1">
    <location>
        <begin position="8"/>
        <end position="76"/>
    </location>
</feature>
<dbReference type="InterPro" id="IPR038765">
    <property type="entry name" value="Papain-like_cys_pep_sf"/>
</dbReference>
<dbReference type="Gene3D" id="1.10.287.2250">
    <property type="match status" value="1"/>
</dbReference>
<evidence type="ECO:0000313" key="5">
    <source>
        <dbReference type="WBParaSite" id="DME_0000423101-mRNA-1"/>
    </source>
</evidence>
<sequence>MCDSDKEWAEFKAKYGKLSFRVNNSRVERRRVYDSPEEEAMRYQLFRNTVEMVKKHNESFEKGEESFSMAVNYFADWVCARHFIYLLNYKYKIELLK</sequence>
<evidence type="ECO:0000313" key="3">
    <source>
        <dbReference type="Proteomes" id="UP000038040"/>
    </source>
</evidence>
<reference evidence="2 4" key="2">
    <citation type="submission" date="2018-11" db="EMBL/GenBank/DDBJ databases">
        <authorList>
            <consortium name="Pathogen Informatics"/>
        </authorList>
    </citation>
    <scope>NUCLEOTIDE SEQUENCE [LARGE SCALE GENOMIC DNA]</scope>
</reference>
<protein>
    <submittedName>
        <fullName evidence="5">Inhibitor_I29 domain-containing protein</fullName>
    </submittedName>
</protein>
<gene>
    <name evidence="2" type="ORF">DME_LOCUS8114</name>
</gene>
<accession>A0A0N4UAP0</accession>